<keyword evidence="11 14" id="KW-0503">Monooxygenase</keyword>
<reference evidence="15" key="1">
    <citation type="submission" date="2025-08" db="UniProtKB">
        <authorList>
            <consortium name="Ensembl"/>
        </authorList>
    </citation>
    <scope>IDENTIFICATION</scope>
</reference>
<evidence type="ECO:0000256" key="4">
    <source>
        <dbReference type="ARBA" id="ARBA00010617"/>
    </source>
</evidence>
<dbReference type="PROSITE" id="PS00086">
    <property type="entry name" value="CYTOCHROME_P450"/>
    <property type="match status" value="1"/>
</dbReference>
<dbReference type="GO" id="GO:0005506">
    <property type="term" value="F:iron ion binding"/>
    <property type="evidence" value="ECO:0007669"/>
    <property type="project" value="InterPro"/>
</dbReference>
<sequence>METTSTTLRWGILMMIKYPEIQEKVQAEIAQTVGLTQPNYSHREQMPYTNAVIHEIQRFGDILPMVVPHEVTKDVDFKGYFIPKGTRVIPLLSSVLRDKTKFKYPDEFNPNNFLDSEGNFVKNEAFMPFGAGRRICVGETLAKMELFIYFTSLIQRFTFCLPPGADDVNLCAPGGFTNAPPAQTICATSRY</sequence>
<keyword evidence="16" id="KW-1185">Reference proteome</keyword>
<keyword evidence="7" id="KW-0256">Endoplasmic reticulum</keyword>
<dbReference type="GO" id="GO:0006082">
    <property type="term" value="P:organic acid metabolic process"/>
    <property type="evidence" value="ECO:0007669"/>
    <property type="project" value="TreeGrafter"/>
</dbReference>
<dbReference type="SUPFAM" id="SSF48264">
    <property type="entry name" value="Cytochrome P450"/>
    <property type="match status" value="1"/>
</dbReference>
<dbReference type="InterPro" id="IPR036396">
    <property type="entry name" value="Cyt_P450_sf"/>
</dbReference>
<dbReference type="FunFam" id="1.10.630.10:FF:000238">
    <property type="entry name" value="Cytochrome P450 2A6"/>
    <property type="match status" value="1"/>
</dbReference>
<accession>A0A8C5MWS1</accession>
<keyword evidence="8" id="KW-0492">Microsome</keyword>
<evidence type="ECO:0000256" key="9">
    <source>
        <dbReference type="ARBA" id="ARBA00023002"/>
    </source>
</evidence>
<evidence type="ECO:0000256" key="8">
    <source>
        <dbReference type="ARBA" id="ARBA00022848"/>
    </source>
</evidence>
<dbReference type="GO" id="GO:0020037">
    <property type="term" value="F:heme binding"/>
    <property type="evidence" value="ECO:0007669"/>
    <property type="project" value="InterPro"/>
</dbReference>
<comment type="subcellular location">
    <subcellularLocation>
        <location evidence="3">Endoplasmic reticulum membrane</location>
        <topology evidence="3">Peripheral membrane protein</topology>
    </subcellularLocation>
    <subcellularLocation>
        <location evidence="2">Microsome membrane</location>
        <topology evidence="2">Peripheral membrane protein</topology>
    </subcellularLocation>
</comment>
<dbReference type="GeneTree" id="ENSGT00940000162510"/>
<evidence type="ECO:0000256" key="1">
    <source>
        <dbReference type="ARBA" id="ARBA00001971"/>
    </source>
</evidence>
<keyword evidence="5 13" id="KW-0349">Heme</keyword>
<dbReference type="PRINTS" id="PR00385">
    <property type="entry name" value="P450"/>
</dbReference>
<evidence type="ECO:0000256" key="3">
    <source>
        <dbReference type="ARBA" id="ARBA00004406"/>
    </source>
</evidence>
<dbReference type="Proteomes" id="UP000694569">
    <property type="component" value="Unplaced"/>
</dbReference>
<evidence type="ECO:0008006" key="17">
    <source>
        <dbReference type="Google" id="ProtNLM"/>
    </source>
</evidence>
<dbReference type="AlphaFoldDB" id="A0A8C5MWS1"/>
<keyword evidence="6 13" id="KW-0479">Metal-binding</keyword>
<dbReference type="PRINTS" id="PR00463">
    <property type="entry name" value="EP450I"/>
</dbReference>
<dbReference type="PANTHER" id="PTHR24300:SF387">
    <property type="entry name" value="INACTIVE CYTOCHROME P450 2G1"/>
    <property type="match status" value="1"/>
</dbReference>
<comment type="cofactor">
    <cofactor evidence="1 13">
        <name>heme</name>
        <dbReference type="ChEBI" id="CHEBI:30413"/>
    </cofactor>
</comment>
<comment type="similarity">
    <text evidence="4 14">Belongs to the cytochrome P450 family.</text>
</comment>
<evidence type="ECO:0000256" key="5">
    <source>
        <dbReference type="ARBA" id="ARBA00022617"/>
    </source>
</evidence>
<dbReference type="Ensembl" id="ENSLLET00000018863.1">
    <property type="protein sequence ID" value="ENSLLEP00000018145.1"/>
    <property type="gene ID" value="ENSLLEG00000011563.1"/>
</dbReference>
<dbReference type="InterPro" id="IPR017972">
    <property type="entry name" value="Cyt_P450_CS"/>
</dbReference>
<dbReference type="InterPro" id="IPR001128">
    <property type="entry name" value="Cyt_P450"/>
</dbReference>
<evidence type="ECO:0000256" key="12">
    <source>
        <dbReference type="ARBA" id="ARBA00023136"/>
    </source>
</evidence>
<keyword evidence="10 13" id="KW-0408">Iron</keyword>
<dbReference type="OrthoDB" id="2789670at2759"/>
<dbReference type="InterPro" id="IPR050182">
    <property type="entry name" value="Cytochrome_P450_fam2"/>
</dbReference>
<proteinExistence type="inferred from homology"/>
<dbReference type="Pfam" id="PF00067">
    <property type="entry name" value="p450"/>
    <property type="match status" value="1"/>
</dbReference>
<keyword evidence="9 14" id="KW-0560">Oxidoreductase</keyword>
<evidence type="ECO:0000256" key="6">
    <source>
        <dbReference type="ARBA" id="ARBA00022723"/>
    </source>
</evidence>
<evidence type="ECO:0000313" key="16">
    <source>
        <dbReference type="Proteomes" id="UP000694569"/>
    </source>
</evidence>
<evidence type="ECO:0000256" key="7">
    <source>
        <dbReference type="ARBA" id="ARBA00022824"/>
    </source>
</evidence>
<organism evidence="15 16">
    <name type="scientific">Leptobrachium leishanense</name>
    <name type="common">Leishan spiny toad</name>
    <dbReference type="NCBI Taxonomy" id="445787"/>
    <lineage>
        <taxon>Eukaryota</taxon>
        <taxon>Metazoa</taxon>
        <taxon>Chordata</taxon>
        <taxon>Craniata</taxon>
        <taxon>Vertebrata</taxon>
        <taxon>Euteleostomi</taxon>
        <taxon>Amphibia</taxon>
        <taxon>Batrachia</taxon>
        <taxon>Anura</taxon>
        <taxon>Pelobatoidea</taxon>
        <taxon>Megophryidae</taxon>
        <taxon>Leptobrachium</taxon>
    </lineage>
</organism>
<dbReference type="GO" id="GO:0016712">
    <property type="term" value="F:oxidoreductase activity, acting on paired donors, with incorporation or reduction of molecular oxygen, reduced flavin or flavoprotein as one donor, and incorporation of one atom of oxygen"/>
    <property type="evidence" value="ECO:0007669"/>
    <property type="project" value="TreeGrafter"/>
</dbReference>
<evidence type="ECO:0000256" key="11">
    <source>
        <dbReference type="ARBA" id="ARBA00023033"/>
    </source>
</evidence>
<feature type="binding site" description="axial binding residue" evidence="13">
    <location>
        <position position="136"/>
    </location>
    <ligand>
        <name>heme</name>
        <dbReference type="ChEBI" id="CHEBI:30413"/>
    </ligand>
    <ligandPart>
        <name>Fe</name>
        <dbReference type="ChEBI" id="CHEBI:18248"/>
    </ligandPart>
</feature>
<dbReference type="PANTHER" id="PTHR24300">
    <property type="entry name" value="CYTOCHROME P450 508A4-RELATED"/>
    <property type="match status" value="1"/>
</dbReference>
<dbReference type="GO" id="GO:0005789">
    <property type="term" value="C:endoplasmic reticulum membrane"/>
    <property type="evidence" value="ECO:0007669"/>
    <property type="project" value="UniProtKB-SubCell"/>
</dbReference>
<evidence type="ECO:0000256" key="14">
    <source>
        <dbReference type="RuleBase" id="RU000461"/>
    </source>
</evidence>
<evidence type="ECO:0000313" key="15">
    <source>
        <dbReference type="Ensembl" id="ENSLLEP00000018145.1"/>
    </source>
</evidence>
<dbReference type="Gene3D" id="1.10.630.10">
    <property type="entry name" value="Cytochrome P450"/>
    <property type="match status" value="1"/>
</dbReference>
<evidence type="ECO:0000256" key="10">
    <source>
        <dbReference type="ARBA" id="ARBA00023004"/>
    </source>
</evidence>
<evidence type="ECO:0000256" key="13">
    <source>
        <dbReference type="PIRSR" id="PIRSR602401-1"/>
    </source>
</evidence>
<evidence type="ECO:0000256" key="2">
    <source>
        <dbReference type="ARBA" id="ARBA00004174"/>
    </source>
</evidence>
<reference evidence="15" key="2">
    <citation type="submission" date="2025-09" db="UniProtKB">
        <authorList>
            <consortium name="Ensembl"/>
        </authorList>
    </citation>
    <scope>IDENTIFICATION</scope>
</reference>
<keyword evidence="12" id="KW-0472">Membrane</keyword>
<protein>
    <recommendedName>
        <fullName evidence="17">Cytochrome P450</fullName>
    </recommendedName>
</protein>
<name>A0A8C5MWS1_9ANUR</name>
<dbReference type="GO" id="GO:0006805">
    <property type="term" value="P:xenobiotic metabolic process"/>
    <property type="evidence" value="ECO:0007669"/>
    <property type="project" value="TreeGrafter"/>
</dbReference>
<dbReference type="InterPro" id="IPR002401">
    <property type="entry name" value="Cyt_P450_E_grp-I"/>
</dbReference>